<sequence>MRGVDGLAHGLENPFALRLGRRLRRCPEAGPAFAAFAPAWLIAR</sequence>
<name>G5Q4D1_SALMO</name>
<organism evidence="1 2">
    <name type="scientific">Salmonella enterica subsp. enterica serovar Montevideo str. S5-403</name>
    <dbReference type="NCBI Taxonomy" id="913242"/>
    <lineage>
        <taxon>Bacteria</taxon>
        <taxon>Pseudomonadati</taxon>
        <taxon>Pseudomonadota</taxon>
        <taxon>Gammaproteobacteria</taxon>
        <taxon>Enterobacterales</taxon>
        <taxon>Enterobacteriaceae</taxon>
        <taxon>Salmonella</taxon>
    </lineage>
</organism>
<evidence type="ECO:0000313" key="2">
    <source>
        <dbReference type="Proteomes" id="UP000003221"/>
    </source>
</evidence>
<dbReference type="AlphaFoldDB" id="G5Q4D1"/>
<dbReference type="EMBL" id="AFCS01000680">
    <property type="protein sequence ID" value="EHC78001.1"/>
    <property type="molecule type" value="Genomic_DNA"/>
</dbReference>
<accession>G5Q4D1</accession>
<comment type="caution">
    <text evidence="1">The sequence shown here is derived from an EMBL/GenBank/DDBJ whole genome shotgun (WGS) entry which is preliminary data.</text>
</comment>
<reference evidence="1 2" key="1">
    <citation type="journal article" date="2011" name="BMC Genomics">
        <title>Genome sequencing reveals diversification of virulence factor content and possible host adaptation in distinct subpopulations of Salmonella enterica.</title>
        <authorList>
            <person name="den Bakker H.C."/>
            <person name="Moreno Switt A.I."/>
            <person name="Govoni G."/>
            <person name="Cummings C.A."/>
            <person name="Ranieri M.L."/>
            <person name="Degoricija L."/>
            <person name="Hoelzer K."/>
            <person name="Rodriguez-Rivera L.D."/>
            <person name="Brown S."/>
            <person name="Bolchacova E."/>
            <person name="Furtado M.R."/>
            <person name="Wiedmann M."/>
        </authorList>
    </citation>
    <scope>NUCLEOTIDE SEQUENCE [LARGE SCALE GENOMIC DNA]</scope>
    <source>
        <strain evidence="1 2">S5-403</strain>
    </source>
</reference>
<dbReference type="Proteomes" id="UP000003221">
    <property type="component" value="Unassembled WGS sequence"/>
</dbReference>
<protein>
    <submittedName>
        <fullName evidence="1">Uncharacterized protein</fullName>
    </submittedName>
</protein>
<gene>
    <name evidence="1" type="ORF">LTSEMON_2923</name>
</gene>
<evidence type="ECO:0000313" key="1">
    <source>
        <dbReference type="EMBL" id="EHC78001.1"/>
    </source>
</evidence>
<proteinExistence type="predicted"/>